<dbReference type="Pfam" id="PF03464">
    <property type="entry name" value="eRF1_2"/>
    <property type="match status" value="1"/>
</dbReference>
<dbReference type="AlphaFoldDB" id="A0A520KR64"/>
<reference evidence="11 12" key="1">
    <citation type="journal article" date="2019" name="Nat. Microbiol.">
        <title>Wide diversity of methane and short-chain alkane metabolisms in uncultured archaea.</title>
        <authorList>
            <person name="Borrel G."/>
            <person name="Adam P.S."/>
            <person name="McKay L.J."/>
            <person name="Chen L.X."/>
            <person name="Sierra-Garcia I.N."/>
            <person name="Sieber C.M."/>
            <person name="Letourneur Q."/>
            <person name="Ghozlane A."/>
            <person name="Andersen G.L."/>
            <person name="Li W.J."/>
            <person name="Hallam S.J."/>
            <person name="Muyzer G."/>
            <person name="de Oliveira V.M."/>
            <person name="Inskeep W.P."/>
            <person name="Banfield J.F."/>
            <person name="Gribaldo S."/>
        </authorList>
    </citation>
    <scope>NUCLEOTIDE SEQUENCE [LARGE SCALE GENOMIC DNA]</scope>
    <source>
        <strain evidence="11">NM1a</strain>
    </source>
</reference>
<comment type="caution">
    <text evidence="11">The sequence shown here is derived from an EMBL/GenBank/DDBJ whole genome shotgun (WGS) entry which is preliminary data.</text>
</comment>
<dbReference type="GO" id="GO:0016149">
    <property type="term" value="F:translation release factor activity, codon specific"/>
    <property type="evidence" value="ECO:0007669"/>
    <property type="project" value="UniProtKB-UniRule"/>
</dbReference>
<dbReference type="InterPro" id="IPR029064">
    <property type="entry name" value="Ribosomal_eL30-like_sf"/>
</dbReference>
<accession>A0A520KR64</accession>
<comment type="subcellular location">
    <subcellularLocation>
        <location evidence="2 9">Cytoplasm</location>
    </subcellularLocation>
</comment>
<dbReference type="Pfam" id="PF03463">
    <property type="entry name" value="eRF1_1"/>
    <property type="match status" value="1"/>
</dbReference>
<dbReference type="FunFam" id="3.30.1330.30:FF:000032">
    <property type="entry name" value="Eukaryotic peptide chain release factor subunit 1"/>
    <property type="match status" value="1"/>
</dbReference>
<dbReference type="Gene3D" id="3.30.960.10">
    <property type="entry name" value="eRF1 domain 1"/>
    <property type="match status" value="1"/>
</dbReference>
<dbReference type="Pfam" id="PF03465">
    <property type="entry name" value="eRF1_3"/>
    <property type="match status" value="1"/>
</dbReference>
<dbReference type="FunFam" id="3.30.960.10:FF:000003">
    <property type="entry name" value="Peptide chain release factor subunit 1"/>
    <property type="match status" value="1"/>
</dbReference>
<evidence type="ECO:0000256" key="4">
    <source>
        <dbReference type="ARBA" id="ARBA00011520"/>
    </source>
</evidence>
<keyword evidence="6 9" id="KW-0963">Cytoplasm</keyword>
<evidence type="ECO:0000256" key="9">
    <source>
        <dbReference type="HAMAP-Rule" id="MF_00424"/>
    </source>
</evidence>
<dbReference type="InterPro" id="IPR024049">
    <property type="entry name" value="eRF1_1_sf"/>
</dbReference>
<dbReference type="SUPFAM" id="SSF55315">
    <property type="entry name" value="L30e-like"/>
    <property type="match status" value="1"/>
</dbReference>
<dbReference type="SUPFAM" id="SSF53137">
    <property type="entry name" value="Translational machinery components"/>
    <property type="match status" value="1"/>
</dbReference>
<evidence type="ECO:0000256" key="7">
    <source>
        <dbReference type="ARBA" id="ARBA00022917"/>
    </source>
</evidence>
<dbReference type="InterPro" id="IPR004403">
    <property type="entry name" value="Peptide_chain-rel_eRF1/aRF1"/>
</dbReference>
<evidence type="ECO:0000256" key="3">
    <source>
        <dbReference type="ARBA" id="ARBA00005326"/>
    </source>
</evidence>
<comment type="subunit">
    <text evidence="4 9">Heterodimer of two subunits, one of which binds GTP.</text>
</comment>
<dbReference type="EMBL" id="RXIF01000010">
    <property type="protein sequence ID" value="RZN64108.1"/>
    <property type="molecule type" value="Genomic_DNA"/>
</dbReference>
<name>A0A520KR64_METT2</name>
<organism evidence="11 12">
    <name type="scientific">Methanoliparum thermophilum</name>
    <dbReference type="NCBI Taxonomy" id="2491083"/>
    <lineage>
        <taxon>Archaea</taxon>
        <taxon>Methanobacteriati</taxon>
        <taxon>Methanobacteriota</taxon>
        <taxon>Candidatus Methanoliparia</taxon>
        <taxon>Candidatus Methanoliparales</taxon>
        <taxon>Candidatus Methanoliparaceae</taxon>
        <taxon>Candidatus Methanoliparum</taxon>
    </lineage>
</organism>
<dbReference type="SMART" id="SM01194">
    <property type="entry name" value="eRF1_1"/>
    <property type="match status" value="1"/>
</dbReference>
<keyword evidence="7 9" id="KW-0648">Protein biosynthesis</keyword>
<dbReference type="FunFam" id="3.30.420.60:FF:000003">
    <property type="entry name" value="Peptide chain release factor subunit 1"/>
    <property type="match status" value="1"/>
</dbReference>
<evidence type="ECO:0000256" key="8">
    <source>
        <dbReference type="ARBA" id="ARBA00031168"/>
    </source>
</evidence>
<dbReference type="GO" id="GO:0005737">
    <property type="term" value="C:cytoplasm"/>
    <property type="evidence" value="ECO:0007669"/>
    <property type="project" value="UniProtKB-SubCell"/>
</dbReference>
<sequence>MEEFSDTERYRFKRTLEELEDMKGQGTELLSIYIPPNKQISDVTSQLKDEMGSASNIKSKSTRTNVQSALSSVISRLKYHRTPPKNGMVIFCGTIQLGGDKTDMKTIIIEPPEPITSYSYQCSSEFYIEPLKDMLKDKKTYELLVLDRREATIGILKGKKVEILRYLTSNVPGKQRKGGQSSVRFSRLRVIAINEFYKRIGDAASEIYLNESLENFQGIFIGGPSPTKEDFINGEHLHYELQQKILGVFDVAYTDESGIYELVDKITDSIEGLEIAKDKKIVNRFLKEVIKEKGLATYGEKEVRRNLLLGSVDTLLLSEGLKKEKVTFKCSNCGKEVTETVPYQSVVESKICECGSNMVIKDRIDLIEELINLASSVSTDVEIISSESEEGAQFLNAFGGIAAILRYQTEG</sequence>
<evidence type="ECO:0000256" key="2">
    <source>
        <dbReference type="ARBA" id="ARBA00004496"/>
    </source>
</evidence>
<evidence type="ECO:0000256" key="5">
    <source>
        <dbReference type="ARBA" id="ARBA00019723"/>
    </source>
</evidence>
<evidence type="ECO:0000313" key="12">
    <source>
        <dbReference type="Proteomes" id="UP000317158"/>
    </source>
</evidence>
<evidence type="ECO:0000256" key="6">
    <source>
        <dbReference type="ARBA" id="ARBA00022490"/>
    </source>
</evidence>
<dbReference type="HAMAP" id="MF_00424">
    <property type="entry name" value="Rel_fact_arch_1"/>
    <property type="match status" value="1"/>
</dbReference>
<protein>
    <recommendedName>
        <fullName evidence="5 9">Peptide chain release factor subunit 1</fullName>
    </recommendedName>
    <alternativeName>
        <fullName evidence="8 9">Translation termination factor aRF1</fullName>
    </alternativeName>
</protein>
<dbReference type="InterPro" id="IPR005140">
    <property type="entry name" value="eRF1_Pelota-like_N"/>
</dbReference>
<comment type="similarity">
    <text evidence="3 9">Belongs to the eukaryotic release factor 1 family.</text>
</comment>
<gene>
    <name evidence="9 11" type="primary">prf1</name>
    <name evidence="11" type="ORF">EF806_05690</name>
</gene>
<dbReference type="InterPro" id="IPR020918">
    <property type="entry name" value="Peptide_chain-rel_aRF1"/>
</dbReference>
<evidence type="ECO:0000259" key="10">
    <source>
        <dbReference type="SMART" id="SM01194"/>
    </source>
</evidence>
<dbReference type="PANTHER" id="PTHR10113">
    <property type="entry name" value="PEPTIDE CHAIN RELEASE FACTOR SUBUNIT 1"/>
    <property type="match status" value="1"/>
</dbReference>
<dbReference type="Gene3D" id="3.30.1330.30">
    <property type="match status" value="1"/>
</dbReference>
<proteinExistence type="inferred from homology"/>
<dbReference type="InterPro" id="IPR005142">
    <property type="entry name" value="eRF1_3"/>
</dbReference>
<evidence type="ECO:0000256" key="1">
    <source>
        <dbReference type="ARBA" id="ARBA00002832"/>
    </source>
</evidence>
<dbReference type="NCBIfam" id="TIGR03676">
    <property type="entry name" value="aRF1_eRF1"/>
    <property type="match status" value="1"/>
</dbReference>
<dbReference type="Proteomes" id="UP000317158">
    <property type="component" value="Unassembled WGS sequence"/>
</dbReference>
<feature type="domain" description="eRF1/Pelota-like N-terminal" evidence="10">
    <location>
        <begin position="1"/>
        <end position="136"/>
    </location>
</feature>
<dbReference type="Gene3D" id="3.30.420.60">
    <property type="entry name" value="eRF1 domain 2"/>
    <property type="match status" value="1"/>
</dbReference>
<dbReference type="InterPro" id="IPR042226">
    <property type="entry name" value="eFR1_2_sf"/>
</dbReference>
<dbReference type="SUPFAM" id="SSF55481">
    <property type="entry name" value="N-terminal domain of eukaryotic peptide chain release factor subunit 1, ERF1"/>
    <property type="match status" value="1"/>
</dbReference>
<dbReference type="InterPro" id="IPR005141">
    <property type="entry name" value="eRF1_2"/>
</dbReference>
<evidence type="ECO:0000313" key="11">
    <source>
        <dbReference type="EMBL" id="RZN64108.1"/>
    </source>
</evidence>
<comment type="function">
    <text evidence="1 9">Directs the termination of nascent peptide synthesis (translation) in response to the termination codons UAA, UAG and UGA.</text>
</comment>